<evidence type="ECO:0000256" key="3">
    <source>
        <dbReference type="SAM" id="MobiDB-lite"/>
    </source>
</evidence>
<gene>
    <name evidence="5" type="ORF">AAHA92_31253</name>
</gene>
<feature type="compositionally biased region" description="Acidic residues" evidence="3">
    <location>
        <begin position="138"/>
        <end position="147"/>
    </location>
</feature>
<dbReference type="PANTHER" id="PTHR22881:SF11">
    <property type="entry name" value="BROMODOMAIN-CONTAINING PROTEIN DDB_G0270170-LIKE ISOFORM X1"/>
    <property type="match status" value="1"/>
</dbReference>
<dbReference type="AlphaFoldDB" id="A0ABD1FTM1"/>
<sequence length="695" mass="75974">MGKVPTAAAGTTEMKRKKKKGRPLKNSPPLSTPPKTPLSNSVSRRSTRRNPNHLNSPPRPEFDDDEDERKEKKVKLVVRLPQSDDKTVADDKNQQQLRHSDRHSHDFDSGSESGSDYDSDPEDEDREGSPKKRKIIDDDGGSDDGGLDQDKEVLKATDTPLQVSPLESGPTAPLPEKKLLVFILDRLQKKDTYGVFSEPVDPDELPDYFDIIKHPMDFGTVRKKLDCRAYKNLDELEADVNLICSNAMQYNASDTVYFRQARTIQELAKRDFKNLKHEGADGVPQPKIVRRGRPPSSKNQKKAIETSPVDRVGADLSSGVTLANGEDKATGSNSYNLRKASPLFRYRSSDPYMSPYSSRNGETYSEYSTDWNNEFPASILRADMKYGKKQFTVDENKRETYRQFDPLSLGDNSPVLHHSNGNMKRLVPVGLHEALGYARSLARYAANLGPTAWKMASKKIEAVLPAGVQYGPGWVGENGAPPQPLPTSIVNQRSFTGDLSARKLVTAPTSGLNSSVVGGPREAMVEAVKKLNSQNEVAGKGDASSWRTQFSPQQNHMHNSHRNGFSGMFGPSSAGTARAAVPQPSVSQGASAPSPKVETVSPRSRSSNHSSVIEQAKLAEGSNGVPPGYQTAHLESSASVGEADMRSSVKSSWPVQQQRYNLAVPPDLNVRVPAGSPGSSLQIGSPQQPDLALQL</sequence>
<dbReference type="InterPro" id="IPR018359">
    <property type="entry name" value="Bromodomain_CS"/>
</dbReference>
<dbReference type="PROSITE" id="PS50014">
    <property type="entry name" value="BROMODOMAIN_2"/>
    <property type="match status" value="1"/>
</dbReference>
<dbReference type="PRINTS" id="PR00503">
    <property type="entry name" value="BROMODOMAIN"/>
</dbReference>
<reference evidence="5 6" key="1">
    <citation type="submission" date="2024-06" db="EMBL/GenBank/DDBJ databases">
        <title>A chromosome level genome sequence of Diviner's sage (Salvia divinorum).</title>
        <authorList>
            <person name="Ford S.A."/>
            <person name="Ro D.-K."/>
            <person name="Ness R.W."/>
            <person name="Phillips M.A."/>
        </authorList>
    </citation>
    <scope>NUCLEOTIDE SEQUENCE [LARGE SCALE GENOMIC DNA]</scope>
    <source>
        <strain evidence="5">SAF-2024a</strain>
        <tissue evidence="5">Leaf</tissue>
    </source>
</reference>
<dbReference type="InterPro" id="IPR051831">
    <property type="entry name" value="Bromodomain_contain_prot"/>
</dbReference>
<proteinExistence type="predicted"/>
<dbReference type="Pfam" id="PF00439">
    <property type="entry name" value="Bromodomain"/>
    <property type="match status" value="1"/>
</dbReference>
<dbReference type="Gene3D" id="1.20.920.10">
    <property type="entry name" value="Bromodomain-like"/>
    <property type="match status" value="1"/>
</dbReference>
<evidence type="ECO:0000256" key="1">
    <source>
        <dbReference type="ARBA" id="ARBA00023117"/>
    </source>
</evidence>
<feature type="region of interest" description="Disordered" evidence="3">
    <location>
        <begin position="664"/>
        <end position="695"/>
    </location>
</feature>
<dbReference type="SMART" id="SM00297">
    <property type="entry name" value="BROMO"/>
    <property type="match status" value="1"/>
</dbReference>
<name>A0ABD1FTM1_SALDI</name>
<dbReference type="EMBL" id="JBEAFC010000012">
    <property type="protein sequence ID" value="KAL1535168.1"/>
    <property type="molecule type" value="Genomic_DNA"/>
</dbReference>
<comment type="caution">
    <text evidence="5">The sequence shown here is derived from an EMBL/GenBank/DDBJ whole genome shotgun (WGS) entry which is preliminary data.</text>
</comment>
<evidence type="ECO:0000313" key="6">
    <source>
        <dbReference type="Proteomes" id="UP001567538"/>
    </source>
</evidence>
<feature type="region of interest" description="Disordered" evidence="3">
    <location>
        <begin position="635"/>
        <end position="654"/>
    </location>
</feature>
<keyword evidence="1 2" id="KW-0103">Bromodomain</keyword>
<feature type="compositionally biased region" description="Acidic residues" evidence="3">
    <location>
        <begin position="115"/>
        <end position="126"/>
    </location>
</feature>
<evidence type="ECO:0000313" key="5">
    <source>
        <dbReference type="EMBL" id="KAL1535168.1"/>
    </source>
</evidence>
<feature type="region of interest" description="Disordered" evidence="3">
    <location>
        <begin position="277"/>
        <end position="310"/>
    </location>
</feature>
<dbReference type="InterPro" id="IPR001487">
    <property type="entry name" value="Bromodomain"/>
</dbReference>
<feature type="compositionally biased region" description="Polar residues" evidence="3">
    <location>
        <begin position="677"/>
        <end position="688"/>
    </location>
</feature>
<organism evidence="5 6">
    <name type="scientific">Salvia divinorum</name>
    <name type="common">Maria pastora</name>
    <name type="synonym">Diviner's sage</name>
    <dbReference type="NCBI Taxonomy" id="28513"/>
    <lineage>
        <taxon>Eukaryota</taxon>
        <taxon>Viridiplantae</taxon>
        <taxon>Streptophyta</taxon>
        <taxon>Embryophyta</taxon>
        <taxon>Tracheophyta</taxon>
        <taxon>Spermatophyta</taxon>
        <taxon>Magnoliopsida</taxon>
        <taxon>eudicotyledons</taxon>
        <taxon>Gunneridae</taxon>
        <taxon>Pentapetalae</taxon>
        <taxon>asterids</taxon>
        <taxon>lamiids</taxon>
        <taxon>Lamiales</taxon>
        <taxon>Lamiaceae</taxon>
        <taxon>Nepetoideae</taxon>
        <taxon>Mentheae</taxon>
        <taxon>Salviinae</taxon>
        <taxon>Salvia</taxon>
        <taxon>Salvia subgen. Calosphace</taxon>
    </lineage>
</organism>
<evidence type="ECO:0000256" key="2">
    <source>
        <dbReference type="PROSITE-ProRule" id="PRU00035"/>
    </source>
</evidence>
<accession>A0ABD1FTM1</accession>
<keyword evidence="6" id="KW-1185">Reference proteome</keyword>
<evidence type="ECO:0000259" key="4">
    <source>
        <dbReference type="PROSITE" id="PS50014"/>
    </source>
</evidence>
<feature type="compositionally biased region" description="Basic and acidic residues" evidence="3">
    <location>
        <begin position="82"/>
        <end position="93"/>
    </location>
</feature>
<dbReference type="PROSITE" id="PS00633">
    <property type="entry name" value="BROMODOMAIN_1"/>
    <property type="match status" value="1"/>
</dbReference>
<dbReference type="InterPro" id="IPR036427">
    <property type="entry name" value="Bromodomain-like_sf"/>
</dbReference>
<dbReference type="PANTHER" id="PTHR22881">
    <property type="entry name" value="BROMODOMAIN CONTAINING PROTEIN"/>
    <property type="match status" value="1"/>
</dbReference>
<feature type="region of interest" description="Disordered" evidence="3">
    <location>
        <begin position="553"/>
        <end position="612"/>
    </location>
</feature>
<dbReference type="Proteomes" id="UP001567538">
    <property type="component" value="Unassembled WGS sequence"/>
</dbReference>
<feature type="region of interest" description="Disordered" evidence="3">
    <location>
        <begin position="1"/>
        <end position="149"/>
    </location>
</feature>
<protein>
    <recommendedName>
        <fullName evidence="4">Bromo domain-containing protein</fullName>
    </recommendedName>
</protein>
<dbReference type="SUPFAM" id="SSF47370">
    <property type="entry name" value="Bromodomain"/>
    <property type="match status" value="1"/>
</dbReference>
<feature type="domain" description="Bromo" evidence="4">
    <location>
        <begin position="188"/>
        <end position="258"/>
    </location>
</feature>
<feature type="compositionally biased region" description="Low complexity" evidence="3">
    <location>
        <begin position="601"/>
        <end position="611"/>
    </location>
</feature>